<feature type="compositionally biased region" description="Basic and acidic residues" evidence="1">
    <location>
        <begin position="23"/>
        <end position="39"/>
    </location>
</feature>
<dbReference type="InterPro" id="IPR001849">
    <property type="entry name" value="PH_domain"/>
</dbReference>
<dbReference type="GO" id="GO:0005543">
    <property type="term" value="F:phospholipid binding"/>
    <property type="evidence" value="ECO:0007669"/>
    <property type="project" value="InterPro"/>
</dbReference>
<dbReference type="Gene3D" id="2.30.29.30">
    <property type="entry name" value="Pleckstrin-homology domain (PH domain)/Phosphotyrosine-binding domain (PTB)"/>
    <property type="match status" value="1"/>
</dbReference>
<dbReference type="PRINTS" id="PR00683">
    <property type="entry name" value="SPECTRINPH"/>
</dbReference>
<dbReference type="PANTHER" id="PTHR37283">
    <property type="entry name" value="PH DOMAIN-CONTAINING PROTEIN YHR131C"/>
    <property type="match status" value="1"/>
</dbReference>
<organism evidence="3 4">
    <name type="scientific">Chionoecetes opilio</name>
    <name type="common">Atlantic snow crab</name>
    <name type="synonym">Cancer opilio</name>
    <dbReference type="NCBI Taxonomy" id="41210"/>
    <lineage>
        <taxon>Eukaryota</taxon>
        <taxon>Metazoa</taxon>
        <taxon>Ecdysozoa</taxon>
        <taxon>Arthropoda</taxon>
        <taxon>Crustacea</taxon>
        <taxon>Multicrustacea</taxon>
        <taxon>Malacostraca</taxon>
        <taxon>Eumalacostraca</taxon>
        <taxon>Eucarida</taxon>
        <taxon>Decapoda</taxon>
        <taxon>Pleocyemata</taxon>
        <taxon>Brachyura</taxon>
        <taxon>Eubrachyura</taxon>
        <taxon>Majoidea</taxon>
        <taxon>Majidae</taxon>
        <taxon>Chionoecetes</taxon>
    </lineage>
</organism>
<feature type="compositionally biased region" description="Basic and acidic residues" evidence="1">
    <location>
        <begin position="237"/>
        <end position="246"/>
    </location>
</feature>
<evidence type="ECO:0000256" key="1">
    <source>
        <dbReference type="SAM" id="MobiDB-lite"/>
    </source>
</evidence>
<dbReference type="AlphaFoldDB" id="A0A8J4YY94"/>
<gene>
    <name evidence="3" type="ORF">GWK47_029081</name>
</gene>
<dbReference type="PROSITE" id="PS50003">
    <property type="entry name" value="PH_DOMAIN"/>
    <property type="match status" value="1"/>
</dbReference>
<comment type="caution">
    <text evidence="3">The sequence shown here is derived from an EMBL/GenBank/DDBJ whole genome shotgun (WGS) entry which is preliminary data.</text>
</comment>
<dbReference type="Pfam" id="PF15410">
    <property type="entry name" value="PH_9"/>
    <property type="match status" value="1"/>
</dbReference>
<evidence type="ECO:0000313" key="4">
    <source>
        <dbReference type="Proteomes" id="UP000770661"/>
    </source>
</evidence>
<protein>
    <submittedName>
        <fullName evidence="3">Spectrin beta chain</fullName>
    </submittedName>
</protein>
<feature type="compositionally biased region" description="Basic and acidic residues" evidence="1">
    <location>
        <begin position="94"/>
        <end position="103"/>
    </location>
</feature>
<dbReference type="InterPro" id="IPR011993">
    <property type="entry name" value="PH-like_dom_sf"/>
</dbReference>
<name>A0A8J4YY94_CHIOP</name>
<dbReference type="InterPro" id="IPR041681">
    <property type="entry name" value="PH_9"/>
</dbReference>
<feature type="region of interest" description="Disordered" evidence="1">
    <location>
        <begin position="23"/>
        <end position="246"/>
    </location>
</feature>
<accession>A0A8J4YY94</accession>
<keyword evidence="4" id="KW-1185">Reference proteome</keyword>
<dbReference type="OrthoDB" id="9942256at2759"/>
<reference evidence="3" key="1">
    <citation type="submission" date="2020-07" db="EMBL/GenBank/DDBJ databases">
        <title>The High-quality genome of the commercially important snow crab, Chionoecetes opilio.</title>
        <authorList>
            <person name="Jeong J.-H."/>
            <person name="Ryu S."/>
        </authorList>
    </citation>
    <scope>NUCLEOTIDE SEQUENCE</scope>
    <source>
        <strain evidence="3">MADBK_172401_WGS</strain>
        <tissue evidence="3">Digestive gland</tissue>
    </source>
</reference>
<dbReference type="InterPro" id="IPR001605">
    <property type="entry name" value="PH_dom-spectrin-type"/>
</dbReference>
<dbReference type="CDD" id="cd10571">
    <property type="entry name" value="PH_beta_spectrin"/>
    <property type="match status" value="1"/>
</dbReference>
<feature type="compositionally biased region" description="Basic and acidic residues" evidence="1">
    <location>
        <begin position="62"/>
        <end position="78"/>
    </location>
</feature>
<dbReference type="EMBL" id="JACEEZ010000567">
    <property type="protein sequence ID" value="KAG0730064.1"/>
    <property type="molecule type" value="Genomic_DNA"/>
</dbReference>
<dbReference type="PANTHER" id="PTHR37283:SF1">
    <property type="entry name" value="PH DOMAIN-CONTAINING PROTEIN YHR131C"/>
    <property type="match status" value="1"/>
</dbReference>
<feature type="compositionally biased region" description="Basic residues" evidence="1">
    <location>
        <begin position="151"/>
        <end position="172"/>
    </location>
</feature>
<dbReference type="SUPFAM" id="SSF50729">
    <property type="entry name" value="PH domain-like"/>
    <property type="match status" value="1"/>
</dbReference>
<evidence type="ECO:0000313" key="3">
    <source>
        <dbReference type="EMBL" id="KAG0730064.1"/>
    </source>
</evidence>
<feature type="domain" description="PH" evidence="2">
    <location>
        <begin position="230"/>
        <end position="342"/>
    </location>
</feature>
<dbReference type="SMART" id="SM00233">
    <property type="entry name" value="PH"/>
    <property type="match status" value="1"/>
</dbReference>
<feature type="compositionally biased region" description="Low complexity" evidence="1">
    <location>
        <begin position="199"/>
        <end position="218"/>
    </location>
</feature>
<proteinExistence type="predicted"/>
<dbReference type="Proteomes" id="UP000770661">
    <property type="component" value="Unassembled WGS sequence"/>
</dbReference>
<feature type="region of interest" description="Disordered" evidence="1">
    <location>
        <begin position="343"/>
        <end position="376"/>
    </location>
</feature>
<feature type="compositionally biased region" description="Low complexity" evidence="1">
    <location>
        <begin position="79"/>
        <end position="89"/>
    </location>
</feature>
<evidence type="ECO:0000259" key="2">
    <source>
        <dbReference type="PROSITE" id="PS50003"/>
    </source>
</evidence>
<dbReference type="FunFam" id="2.30.29.30:FF:000024">
    <property type="entry name" value="Spectrin beta chain"/>
    <property type="match status" value="1"/>
</dbReference>
<sequence>MSPPLTGFLGHSWLQFELKELKRKQEEEEEERQLQEELARQAAAPPPQSPDQPTDGVDGSGDDSHLNGDEHDESREAVEPAAAVASPKAQPHTLPREHDESVLRRGSAPTTPRPPSTPATPTSGAVGAGRGRPSSATLPASTSPPTPASKERRRVRSRSKSPFRSFRWKKTKTSPSEAPGSASDDESNLERAAAPKRPPSVAFSATATSASAPSAPAPVKEERPSPSGDEDQVEGSLVRKHEWESTTKKATNRSWDKVFLVLRGNTLYCYKDRKSYQAAPEVYFRAEIPIDVSGGQASVADDYTKKKHVLRMRLIGGSEYLYQAKDDEELAFWVGALQIATSGEGAAGPSRSQTLPAGSEKKDEPKRRSFFTLKKK</sequence>